<gene>
    <name evidence="3" type="ORF">C2R26_06505</name>
</gene>
<dbReference type="AlphaFoldDB" id="A0A2P4R6G4"/>
<evidence type="ECO:0000259" key="2">
    <source>
        <dbReference type="PROSITE" id="PS50943"/>
    </source>
</evidence>
<dbReference type="InterPro" id="IPR010982">
    <property type="entry name" value="Lambda_DNA-bd_dom_sf"/>
</dbReference>
<sequence>MNLSQKIKICRIKNQLTQEEFGNKLAVSRKTVSGWENERCFPDVTTLIKISDTFHVSLDILLKN</sequence>
<evidence type="ECO:0000313" key="3">
    <source>
        <dbReference type="EMBL" id="POH36776.1"/>
    </source>
</evidence>
<dbReference type="GO" id="GO:0003677">
    <property type="term" value="F:DNA binding"/>
    <property type="evidence" value="ECO:0007669"/>
    <property type="project" value="UniProtKB-KW"/>
</dbReference>
<dbReference type="EMBL" id="PPWZ01000044">
    <property type="protein sequence ID" value="POH36776.1"/>
    <property type="molecule type" value="Genomic_DNA"/>
</dbReference>
<dbReference type="InterPro" id="IPR001387">
    <property type="entry name" value="Cro/C1-type_HTH"/>
</dbReference>
<dbReference type="PROSITE" id="PS50943">
    <property type="entry name" value="HTH_CROC1"/>
    <property type="match status" value="1"/>
</dbReference>
<proteinExistence type="predicted"/>
<protein>
    <submittedName>
        <fullName evidence="3">Helix-turn-helix domain-containing protein</fullName>
    </submittedName>
</protein>
<feature type="domain" description="HTH cro/C1-type" evidence="2">
    <location>
        <begin position="7"/>
        <end position="61"/>
    </location>
</feature>
<dbReference type="Gene3D" id="1.10.260.40">
    <property type="entry name" value="lambda repressor-like DNA-binding domains"/>
    <property type="match status" value="1"/>
</dbReference>
<accession>A0A2P4R6G4</accession>
<dbReference type="PANTHER" id="PTHR46558:SF13">
    <property type="entry name" value="HTH-TYPE TRANSCRIPTIONAL REGULATOR IMMR"/>
    <property type="match status" value="1"/>
</dbReference>
<dbReference type="SUPFAM" id="SSF47413">
    <property type="entry name" value="lambda repressor-like DNA-binding domains"/>
    <property type="match status" value="1"/>
</dbReference>
<evidence type="ECO:0000256" key="1">
    <source>
        <dbReference type="ARBA" id="ARBA00023125"/>
    </source>
</evidence>
<comment type="caution">
    <text evidence="3">The sequence shown here is derived from an EMBL/GenBank/DDBJ whole genome shotgun (WGS) entry which is preliminary data.</text>
</comment>
<reference evidence="3" key="1">
    <citation type="submission" date="2018-01" db="EMBL/GenBank/DDBJ databases">
        <title>Genome sequnecing of Lactobacillus formosensis KACC 18721.</title>
        <authorList>
            <person name="Kim S.-J."/>
            <person name="Heo J."/>
        </authorList>
    </citation>
    <scope>NUCLEOTIDE SEQUENCE</scope>
    <source>
        <strain evidence="3">KACC 18721</strain>
    </source>
</reference>
<keyword evidence="1" id="KW-0238">DNA-binding</keyword>
<name>A0A2P4R6G4_9LACO</name>
<dbReference type="Pfam" id="PF01381">
    <property type="entry name" value="HTH_3"/>
    <property type="match status" value="1"/>
</dbReference>
<organism evidence="3">
    <name type="scientific">Companilactobacillus formosensis</name>
    <dbReference type="NCBI Taxonomy" id="1617889"/>
    <lineage>
        <taxon>Bacteria</taxon>
        <taxon>Bacillati</taxon>
        <taxon>Bacillota</taxon>
        <taxon>Bacilli</taxon>
        <taxon>Lactobacillales</taxon>
        <taxon>Lactobacillaceae</taxon>
        <taxon>Companilactobacillus</taxon>
    </lineage>
</organism>
<dbReference type="SMART" id="SM00530">
    <property type="entry name" value="HTH_XRE"/>
    <property type="match status" value="1"/>
</dbReference>
<dbReference type="PANTHER" id="PTHR46558">
    <property type="entry name" value="TRACRIPTIONAL REGULATORY PROTEIN-RELATED-RELATED"/>
    <property type="match status" value="1"/>
</dbReference>
<dbReference type="CDD" id="cd00093">
    <property type="entry name" value="HTH_XRE"/>
    <property type="match status" value="1"/>
</dbReference>